<evidence type="ECO:0000256" key="1">
    <source>
        <dbReference type="SAM" id="Phobius"/>
    </source>
</evidence>
<gene>
    <name evidence="2" type="ORF">chiPu_0017847</name>
</gene>
<reference evidence="2 3" key="1">
    <citation type="journal article" date="2018" name="Nat. Ecol. Evol.">
        <title>Shark genomes provide insights into elasmobranch evolution and the origin of vertebrates.</title>
        <authorList>
            <person name="Hara Y"/>
            <person name="Yamaguchi K"/>
            <person name="Onimaru K"/>
            <person name="Kadota M"/>
            <person name="Koyanagi M"/>
            <person name="Keeley SD"/>
            <person name="Tatsumi K"/>
            <person name="Tanaka K"/>
            <person name="Motone F"/>
            <person name="Kageyama Y"/>
            <person name="Nozu R"/>
            <person name="Adachi N"/>
            <person name="Nishimura O"/>
            <person name="Nakagawa R"/>
            <person name="Tanegashima C"/>
            <person name="Kiyatake I"/>
            <person name="Matsumoto R"/>
            <person name="Murakumo K"/>
            <person name="Nishida K"/>
            <person name="Terakita A"/>
            <person name="Kuratani S"/>
            <person name="Sato K"/>
            <person name="Hyodo S Kuraku.S."/>
        </authorList>
    </citation>
    <scope>NUCLEOTIDE SEQUENCE [LARGE SCALE GENOMIC DNA]</scope>
</reference>
<dbReference type="Proteomes" id="UP000287033">
    <property type="component" value="Unassembled WGS sequence"/>
</dbReference>
<keyword evidence="1" id="KW-0472">Membrane</keyword>
<dbReference type="OMA" id="WAIIHLF"/>
<keyword evidence="1" id="KW-0812">Transmembrane</keyword>
<dbReference type="EMBL" id="BEZZ01001390">
    <property type="protein sequence ID" value="GCC18208.1"/>
    <property type="molecule type" value="Genomic_DNA"/>
</dbReference>
<organism evidence="2 3">
    <name type="scientific">Chiloscyllium punctatum</name>
    <name type="common">Brownbanded bambooshark</name>
    <name type="synonym">Hemiscyllium punctatum</name>
    <dbReference type="NCBI Taxonomy" id="137246"/>
    <lineage>
        <taxon>Eukaryota</taxon>
        <taxon>Metazoa</taxon>
        <taxon>Chordata</taxon>
        <taxon>Craniata</taxon>
        <taxon>Vertebrata</taxon>
        <taxon>Chondrichthyes</taxon>
        <taxon>Elasmobranchii</taxon>
        <taxon>Galeomorphii</taxon>
        <taxon>Galeoidea</taxon>
        <taxon>Orectolobiformes</taxon>
        <taxon>Hemiscylliidae</taxon>
        <taxon>Chiloscyllium</taxon>
    </lineage>
</organism>
<feature type="transmembrane region" description="Helical" evidence="1">
    <location>
        <begin position="30"/>
        <end position="52"/>
    </location>
</feature>
<accession>A0A401RJ71</accession>
<proteinExistence type="predicted"/>
<protein>
    <recommendedName>
        <fullName evidence="4">Sugar phosphate transporter domain-containing protein</fullName>
    </recommendedName>
</protein>
<sequence length="273" mass="30368">MWFKGPELGFCFLFIASCFTNKYVLSQLKFTYPTIFQGWQTLVGSLLLLTAWKLGRVEIRKNALWSAKVSWIPGALLFVGNIYAGSRALSKLKLSWLKFLGMFMFPLSAVILAYNDSQFDPGGYIWAMIHSLCVGIYKVFQKLTKSYSLTELEEQFLNYLYSVLTLILLAQLSGDVYGALEFPFLNAYRFRSSCCASAILGVSLKLASVNVKSNLSSEQYGTLRLVTKVLTACLSLVVFETLLSVTTSCCLILCAVGEALIVYAERNGAEIKG</sequence>
<keyword evidence="1" id="KW-1133">Transmembrane helix</keyword>
<dbReference type="PROSITE" id="PS51257">
    <property type="entry name" value="PROKAR_LIPOPROTEIN"/>
    <property type="match status" value="1"/>
</dbReference>
<feature type="transmembrane region" description="Helical" evidence="1">
    <location>
        <begin position="160"/>
        <end position="180"/>
    </location>
</feature>
<feature type="transmembrane region" description="Helical" evidence="1">
    <location>
        <begin position="96"/>
        <end position="115"/>
    </location>
</feature>
<feature type="transmembrane region" description="Helical" evidence="1">
    <location>
        <begin position="122"/>
        <end position="140"/>
    </location>
</feature>
<evidence type="ECO:0000313" key="2">
    <source>
        <dbReference type="EMBL" id="GCC18208.1"/>
    </source>
</evidence>
<comment type="caution">
    <text evidence="2">The sequence shown here is derived from an EMBL/GenBank/DDBJ whole genome shotgun (WGS) entry which is preliminary data.</text>
</comment>
<name>A0A401RJ71_CHIPU</name>
<keyword evidence="3" id="KW-1185">Reference proteome</keyword>
<dbReference type="STRING" id="137246.A0A401RJ71"/>
<feature type="transmembrane region" description="Helical" evidence="1">
    <location>
        <begin position="229"/>
        <end position="256"/>
    </location>
</feature>
<evidence type="ECO:0008006" key="4">
    <source>
        <dbReference type="Google" id="ProtNLM"/>
    </source>
</evidence>
<evidence type="ECO:0000313" key="3">
    <source>
        <dbReference type="Proteomes" id="UP000287033"/>
    </source>
</evidence>
<dbReference type="AlphaFoldDB" id="A0A401RJ71"/>
<dbReference type="OrthoDB" id="417037at2759"/>